<gene>
    <name evidence="1" type="ORF">IHE45_03G076100</name>
</gene>
<evidence type="ECO:0000313" key="2">
    <source>
        <dbReference type="Proteomes" id="UP000827976"/>
    </source>
</evidence>
<dbReference type="EMBL" id="CM037013">
    <property type="protein sequence ID" value="KAH7689123.1"/>
    <property type="molecule type" value="Genomic_DNA"/>
</dbReference>
<keyword evidence="2" id="KW-1185">Reference proteome</keyword>
<accession>A0ACB7WLH1</accession>
<organism evidence="1 2">
    <name type="scientific">Dioscorea alata</name>
    <name type="common">Purple yam</name>
    <dbReference type="NCBI Taxonomy" id="55571"/>
    <lineage>
        <taxon>Eukaryota</taxon>
        <taxon>Viridiplantae</taxon>
        <taxon>Streptophyta</taxon>
        <taxon>Embryophyta</taxon>
        <taxon>Tracheophyta</taxon>
        <taxon>Spermatophyta</taxon>
        <taxon>Magnoliopsida</taxon>
        <taxon>Liliopsida</taxon>
        <taxon>Dioscoreales</taxon>
        <taxon>Dioscoreaceae</taxon>
        <taxon>Dioscorea</taxon>
    </lineage>
</organism>
<comment type="caution">
    <text evidence="1">The sequence shown here is derived from an EMBL/GenBank/DDBJ whole genome shotgun (WGS) entry which is preliminary data.</text>
</comment>
<protein>
    <submittedName>
        <fullName evidence="1">25S rRNA (Uracil2634-N3)-methyltransferase protein</fullName>
    </submittedName>
</protein>
<name>A0ACB7WLH1_DIOAL</name>
<sequence>MGELSSEHFTKKTSSQRSVKWITHYNITQRILLVGEGDFSFSACLANAFGSAKNMVATSLDSKASLYWKHWSSEAHLQDLKELQCLILYKIDVENMHEHKVLKKMKFDRIIFNFPHAGHDPLLKESDKKLIMRHRKLLVNFFMSSSKMLSDEGEVHVTHRNDYPYHKWKLEKLAKKAGLVLVEMVEFIKEEYPGYHNKRGGSIKSNKKFPLKECFTFKFSLEKSLEEDDGLIMKMSSLFL</sequence>
<dbReference type="Proteomes" id="UP000827976">
    <property type="component" value="Chromosome 3"/>
</dbReference>
<evidence type="ECO:0000313" key="1">
    <source>
        <dbReference type="EMBL" id="KAH7689123.1"/>
    </source>
</evidence>
<reference evidence="2" key="1">
    <citation type="journal article" date="2022" name="Nat. Commun.">
        <title>Chromosome evolution and the genetic basis of agronomically important traits in greater yam.</title>
        <authorList>
            <person name="Bredeson J.V."/>
            <person name="Lyons J.B."/>
            <person name="Oniyinde I.O."/>
            <person name="Okereke N.R."/>
            <person name="Kolade O."/>
            <person name="Nnabue I."/>
            <person name="Nwadili C.O."/>
            <person name="Hribova E."/>
            <person name="Parker M."/>
            <person name="Nwogha J."/>
            <person name="Shu S."/>
            <person name="Carlson J."/>
            <person name="Kariba R."/>
            <person name="Muthemba S."/>
            <person name="Knop K."/>
            <person name="Barton G.J."/>
            <person name="Sherwood A.V."/>
            <person name="Lopez-Montes A."/>
            <person name="Asiedu R."/>
            <person name="Jamnadass R."/>
            <person name="Muchugi A."/>
            <person name="Goodstein D."/>
            <person name="Egesi C.N."/>
            <person name="Featherston J."/>
            <person name="Asfaw A."/>
            <person name="Simpson G.G."/>
            <person name="Dolezel J."/>
            <person name="Hendre P.S."/>
            <person name="Van Deynze A."/>
            <person name="Kumar P.L."/>
            <person name="Obidiegwu J.E."/>
            <person name="Bhattacharjee R."/>
            <person name="Rokhsar D.S."/>
        </authorList>
    </citation>
    <scope>NUCLEOTIDE SEQUENCE [LARGE SCALE GENOMIC DNA]</scope>
    <source>
        <strain evidence="2">cv. TDa95/00328</strain>
    </source>
</reference>
<proteinExistence type="predicted"/>